<dbReference type="Proteomes" id="UP000782519">
    <property type="component" value="Unassembled WGS sequence"/>
</dbReference>
<sequence>MAVISQSTNQISPAAERMFHQSRLVGEWKGKWTGQNQEVGFKVVNIRGATAQVEYTHHGRTERGLAKVDGATITYGNVMIGTKDGKSAVMIFSSGGGKASAFLEKQAPPADDNRLIGSWGGHSSDTDGTASFKVLSVNGKEAEVSTTINGITTKGTGLVYKNVIMFGKTQISTEDGKSGKLIFQVGLKSFAVPMTKYPPVGTSSAVDKIA</sequence>
<protein>
    <submittedName>
        <fullName evidence="1">Uncharacterized protein</fullName>
    </submittedName>
</protein>
<name>A0A933RWH9_RHOPL</name>
<dbReference type="EMBL" id="JACRJB010000023">
    <property type="protein sequence ID" value="MBI5129496.1"/>
    <property type="molecule type" value="Genomic_DNA"/>
</dbReference>
<proteinExistence type="predicted"/>
<organism evidence="1 2">
    <name type="scientific">Rhodopseudomonas palustris</name>
    <dbReference type="NCBI Taxonomy" id="1076"/>
    <lineage>
        <taxon>Bacteria</taxon>
        <taxon>Pseudomonadati</taxon>
        <taxon>Pseudomonadota</taxon>
        <taxon>Alphaproteobacteria</taxon>
        <taxon>Hyphomicrobiales</taxon>
        <taxon>Nitrobacteraceae</taxon>
        <taxon>Rhodopseudomonas</taxon>
    </lineage>
</organism>
<comment type="caution">
    <text evidence="1">The sequence shown here is derived from an EMBL/GenBank/DDBJ whole genome shotgun (WGS) entry which is preliminary data.</text>
</comment>
<dbReference type="AlphaFoldDB" id="A0A933RWH9"/>
<evidence type="ECO:0000313" key="1">
    <source>
        <dbReference type="EMBL" id="MBI5129496.1"/>
    </source>
</evidence>
<reference evidence="1" key="1">
    <citation type="submission" date="2020-07" db="EMBL/GenBank/DDBJ databases">
        <title>Huge and variable diversity of episymbiotic CPR bacteria and DPANN archaea in groundwater ecosystems.</title>
        <authorList>
            <person name="He C.Y."/>
            <person name="Keren R."/>
            <person name="Whittaker M."/>
            <person name="Farag I.F."/>
            <person name="Doudna J."/>
            <person name="Cate J.H.D."/>
            <person name="Banfield J.F."/>
        </authorList>
    </citation>
    <scope>NUCLEOTIDE SEQUENCE</scope>
    <source>
        <strain evidence="1">NC_groundwater_1818_Pr3_B-0.1um_66_35</strain>
    </source>
</reference>
<gene>
    <name evidence="1" type="ORF">HZA66_08635</name>
</gene>
<evidence type="ECO:0000313" key="2">
    <source>
        <dbReference type="Proteomes" id="UP000782519"/>
    </source>
</evidence>
<accession>A0A933RWH9</accession>